<keyword evidence="7" id="KW-0472">Membrane</keyword>
<accession>A0A0F9LNQ6</accession>
<name>A0A0F9LNQ6_9ZZZZ</name>
<keyword evidence="3" id="KW-0133">Cell shape</keyword>
<evidence type="ECO:0000256" key="3">
    <source>
        <dbReference type="ARBA" id="ARBA00022960"/>
    </source>
</evidence>
<keyword evidence="7" id="KW-1133">Transmembrane helix</keyword>
<dbReference type="Pfam" id="PF03734">
    <property type="entry name" value="YkuD"/>
    <property type="match status" value="1"/>
</dbReference>
<feature type="domain" description="L,D-TPase catalytic" evidence="9">
    <location>
        <begin position="216"/>
        <end position="360"/>
    </location>
</feature>
<keyword evidence="4" id="KW-0573">Peptidoglycan synthesis</keyword>
<feature type="transmembrane region" description="Helical" evidence="7">
    <location>
        <begin position="6"/>
        <end position="26"/>
    </location>
</feature>
<dbReference type="EMBL" id="LAZR01012026">
    <property type="protein sequence ID" value="KKM46761.1"/>
    <property type="molecule type" value="Genomic_DNA"/>
</dbReference>
<protein>
    <submittedName>
        <fullName evidence="10">Uncharacterized protein</fullName>
    </submittedName>
</protein>
<dbReference type="GO" id="GO:0018104">
    <property type="term" value="P:peptidoglycan-protein cross-linking"/>
    <property type="evidence" value="ECO:0007669"/>
    <property type="project" value="TreeGrafter"/>
</dbReference>
<evidence type="ECO:0000256" key="5">
    <source>
        <dbReference type="ARBA" id="ARBA00023316"/>
    </source>
</evidence>
<comment type="pathway">
    <text evidence="1">Cell wall biogenesis; peptidoglycan biosynthesis.</text>
</comment>
<feature type="compositionally biased region" description="Low complexity" evidence="6">
    <location>
        <begin position="42"/>
        <end position="62"/>
    </location>
</feature>
<dbReference type="GO" id="GO:0071972">
    <property type="term" value="F:peptidoglycan L,D-transpeptidase activity"/>
    <property type="evidence" value="ECO:0007669"/>
    <property type="project" value="TreeGrafter"/>
</dbReference>
<proteinExistence type="predicted"/>
<organism evidence="10">
    <name type="scientific">marine sediment metagenome</name>
    <dbReference type="NCBI Taxonomy" id="412755"/>
    <lineage>
        <taxon>unclassified sequences</taxon>
        <taxon>metagenomes</taxon>
        <taxon>ecological metagenomes</taxon>
    </lineage>
</organism>
<comment type="caution">
    <text evidence="10">The sequence shown here is derived from an EMBL/GenBank/DDBJ whole genome shotgun (WGS) entry which is preliminary data.</text>
</comment>
<dbReference type="Gene3D" id="2.40.440.10">
    <property type="entry name" value="L,D-transpeptidase catalytic domain-like"/>
    <property type="match status" value="1"/>
</dbReference>
<dbReference type="PROSITE" id="PS51782">
    <property type="entry name" value="LYSM"/>
    <property type="match status" value="1"/>
</dbReference>
<keyword evidence="7" id="KW-0812">Transmembrane</keyword>
<dbReference type="PANTHER" id="PTHR30582">
    <property type="entry name" value="L,D-TRANSPEPTIDASE"/>
    <property type="match status" value="1"/>
</dbReference>
<dbReference type="SUPFAM" id="SSF141523">
    <property type="entry name" value="L,D-transpeptidase catalytic domain-like"/>
    <property type="match status" value="1"/>
</dbReference>
<sequence>MARGQSRALIVIVLLAVTGLIVFGLLRRGGRSDPPKQPTPPTAAIAPAPRAAGPTTATSAPPIGRTTKPAPPKPAERVPALLLLGPTRQVTPQQRTAAEAMARRGLKLAADNKAIEARSTLADALNSGALATETAGKVRQRLAALAKLTLLGPKLYRGDPCTFAYRFKPGDVLVRLERKLGLHVPERLIMSVNGIADATKIWAGQNVKMIRGPFHAVVSKSRFTMDLYLAEPGAGRMIFIRRLRVGTGKDGSTPTGMWQVSPGRKMIHAPWTPPPSSKLPPRKILWGQPGYPLGAKGYWIGLEGTAGNIRTAEDGYGLHGTNDLGSIGEASSMGCIRLTDTDIELVYATLYPKWSKVRIDP</sequence>
<evidence type="ECO:0000259" key="8">
    <source>
        <dbReference type="PROSITE" id="PS51782"/>
    </source>
</evidence>
<evidence type="ECO:0000256" key="7">
    <source>
        <dbReference type="SAM" id="Phobius"/>
    </source>
</evidence>
<gene>
    <name evidence="10" type="ORF">LCGC14_1559300</name>
</gene>
<dbReference type="InterPro" id="IPR038063">
    <property type="entry name" value="Transpep_catalytic_dom"/>
</dbReference>
<dbReference type="PROSITE" id="PS52029">
    <property type="entry name" value="LD_TPASE"/>
    <property type="match status" value="1"/>
</dbReference>
<dbReference type="GO" id="GO:0005576">
    <property type="term" value="C:extracellular region"/>
    <property type="evidence" value="ECO:0007669"/>
    <property type="project" value="TreeGrafter"/>
</dbReference>
<keyword evidence="5" id="KW-0961">Cell wall biogenesis/degradation</keyword>
<evidence type="ECO:0000256" key="2">
    <source>
        <dbReference type="ARBA" id="ARBA00022679"/>
    </source>
</evidence>
<evidence type="ECO:0000256" key="1">
    <source>
        <dbReference type="ARBA" id="ARBA00004752"/>
    </source>
</evidence>
<dbReference type="GO" id="GO:0071555">
    <property type="term" value="P:cell wall organization"/>
    <property type="evidence" value="ECO:0007669"/>
    <property type="project" value="UniProtKB-KW"/>
</dbReference>
<dbReference type="UniPathway" id="UPA00219"/>
<dbReference type="InterPro" id="IPR005490">
    <property type="entry name" value="LD_TPept_cat_dom"/>
</dbReference>
<dbReference type="GO" id="GO:0016740">
    <property type="term" value="F:transferase activity"/>
    <property type="evidence" value="ECO:0007669"/>
    <property type="project" value="UniProtKB-KW"/>
</dbReference>
<dbReference type="GO" id="GO:0008360">
    <property type="term" value="P:regulation of cell shape"/>
    <property type="evidence" value="ECO:0007669"/>
    <property type="project" value="UniProtKB-KW"/>
</dbReference>
<evidence type="ECO:0000313" key="10">
    <source>
        <dbReference type="EMBL" id="KKM46761.1"/>
    </source>
</evidence>
<dbReference type="InterPro" id="IPR018392">
    <property type="entry name" value="LysM"/>
</dbReference>
<feature type="domain" description="LysM" evidence="8">
    <location>
        <begin position="163"/>
        <end position="209"/>
    </location>
</feature>
<evidence type="ECO:0000256" key="6">
    <source>
        <dbReference type="SAM" id="MobiDB-lite"/>
    </source>
</evidence>
<dbReference type="CDD" id="cd16913">
    <property type="entry name" value="YkuD_like"/>
    <property type="match status" value="1"/>
</dbReference>
<keyword evidence="2" id="KW-0808">Transferase</keyword>
<dbReference type="InterPro" id="IPR050979">
    <property type="entry name" value="LD-transpeptidase"/>
</dbReference>
<evidence type="ECO:0000259" key="9">
    <source>
        <dbReference type="PROSITE" id="PS52029"/>
    </source>
</evidence>
<dbReference type="AlphaFoldDB" id="A0A0F9LNQ6"/>
<reference evidence="10" key="1">
    <citation type="journal article" date="2015" name="Nature">
        <title>Complex archaea that bridge the gap between prokaryotes and eukaryotes.</title>
        <authorList>
            <person name="Spang A."/>
            <person name="Saw J.H."/>
            <person name="Jorgensen S.L."/>
            <person name="Zaremba-Niedzwiedzka K."/>
            <person name="Martijn J."/>
            <person name="Lind A.E."/>
            <person name="van Eijk R."/>
            <person name="Schleper C."/>
            <person name="Guy L."/>
            <person name="Ettema T.J."/>
        </authorList>
    </citation>
    <scope>NUCLEOTIDE SEQUENCE</scope>
</reference>
<evidence type="ECO:0000256" key="4">
    <source>
        <dbReference type="ARBA" id="ARBA00022984"/>
    </source>
</evidence>
<feature type="region of interest" description="Disordered" evidence="6">
    <location>
        <begin position="28"/>
        <end position="75"/>
    </location>
</feature>